<dbReference type="SUPFAM" id="SSF53474">
    <property type="entry name" value="alpha/beta-Hydrolases"/>
    <property type="match status" value="1"/>
</dbReference>
<evidence type="ECO:0000256" key="1">
    <source>
        <dbReference type="SAM" id="MobiDB-lite"/>
    </source>
</evidence>
<dbReference type="HOGENOM" id="CLU_2036195_0_0_11"/>
<reference evidence="3" key="1">
    <citation type="journal article" date="2006" name="Proc. Natl. Acad. Sci. U.S.A.">
        <title>The complete genome of Rhodococcus sp. RHA1 provides insights into a catabolic powerhouse.</title>
        <authorList>
            <person name="McLeod M.P."/>
            <person name="Warren R.L."/>
            <person name="Hsiao W.W.L."/>
            <person name="Araki N."/>
            <person name="Myhre M."/>
            <person name="Fernandes C."/>
            <person name="Miyazawa D."/>
            <person name="Wong W."/>
            <person name="Lillquist A.L."/>
            <person name="Wang D."/>
            <person name="Dosanjh M."/>
            <person name="Hara H."/>
            <person name="Petrescu A."/>
            <person name="Morin R.D."/>
            <person name="Yang G."/>
            <person name="Stott J.M."/>
            <person name="Schein J.E."/>
            <person name="Shin H."/>
            <person name="Smailus D."/>
            <person name="Siddiqui A.S."/>
            <person name="Marra M.A."/>
            <person name="Jones S.J.M."/>
            <person name="Holt R."/>
            <person name="Brinkman F.S.L."/>
            <person name="Miyauchi K."/>
            <person name="Fukuda M."/>
            <person name="Davies J.E."/>
            <person name="Mohn W.W."/>
            <person name="Eltis L.D."/>
        </authorList>
    </citation>
    <scope>NUCLEOTIDE SEQUENCE [LARGE SCALE GENOMIC DNA]</scope>
    <source>
        <strain evidence="3">RHA1</strain>
    </source>
</reference>
<dbReference type="KEGG" id="rha:RHA1_ro10118"/>
<dbReference type="Proteomes" id="UP000008710">
    <property type="component" value="Plasmid pRHL2"/>
</dbReference>
<dbReference type="InterPro" id="IPR029058">
    <property type="entry name" value="AB_hydrolase_fold"/>
</dbReference>
<evidence type="ECO:0000313" key="3">
    <source>
        <dbReference type="Proteomes" id="UP000008710"/>
    </source>
</evidence>
<proteinExistence type="predicted"/>
<accession>Q0RWM5</accession>
<dbReference type="AlphaFoldDB" id="Q0RWM5"/>
<name>Q0RWM5_RHOJR</name>
<feature type="region of interest" description="Disordered" evidence="1">
    <location>
        <begin position="50"/>
        <end position="75"/>
    </location>
</feature>
<organism evidence="2 3">
    <name type="scientific">Rhodococcus jostii (strain RHA1)</name>
    <dbReference type="NCBI Taxonomy" id="101510"/>
    <lineage>
        <taxon>Bacteria</taxon>
        <taxon>Bacillati</taxon>
        <taxon>Actinomycetota</taxon>
        <taxon>Actinomycetes</taxon>
        <taxon>Mycobacteriales</taxon>
        <taxon>Nocardiaceae</taxon>
        <taxon>Rhodococcus</taxon>
    </lineage>
</organism>
<geneLocation type="plasmid" evidence="2 3">
    <name>pRHL2</name>
</geneLocation>
<dbReference type="EMBL" id="CP000433">
    <property type="protein sequence ID" value="ABH00311.1"/>
    <property type="molecule type" value="Genomic_DNA"/>
</dbReference>
<keyword evidence="2" id="KW-0614">Plasmid</keyword>
<evidence type="ECO:0008006" key="4">
    <source>
        <dbReference type="Google" id="ProtNLM"/>
    </source>
</evidence>
<evidence type="ECO:0000313" key="2">
    <source>
        <dbReference type="EMBL" id="ABH00311.1"/>
    </source>
</evidence>
<sequence>MTVTTIESSSHTIDVDGITTRYHKAGPDEPALLLHGSGPGVSASANLAAYDRAARRESSRSGTRPPGSSDSARRRVNMLRRLPNVDLHVICHCRRWTEIERAAEFVASVDQFLPTYSPRTA</sequence>
<protein>
    <recommendedName>
        <fullName evidence="4">Alpha/beta hydrolase</fullName>
    </recommendedName>
</protein>
<gene>
    <name evidence="2" type="ordered locus">RHA1_ro10118</name>
</gene>
<feature type="compositionally biased region" description="Low complexity" evidence="1">
    <location>
        <begin position="60"/>
        <end position="70"/>
    </location>
</feature>